<dbReference type="Proteomes" id="UP000537775">
    <property type="component" value="Unassembled WGS sequence"/>
</dbReference>
<dbReference type="GO" id="GO:0008080">
    <property type="term" value="F:N-acetyltransferase activity"/>
    <property type="evidence" value="ECO:0007669"/>
    <property type="project" value="InterPro"/>
</dbReference>
<dbReference type="InterPro" id="IPR016181">
    <property type="entry name" value="Acyl_CoA_acyltransferase"/>
</dbReference>
<sequence>MTTRRATLDDLGAIMALERASFPTDAWSDAMMREEILSPHGWYVVVEEAGHLVGYAGLRAVHGSRDADVQTIALAASARGRGRGRALLRTLLTEAARRRVREVFLEVRADNPVAQALYASEGFQELGRRPKYYQPDGVDAIVMRLDVAGWLAARGPDAVSAASAPAAVPAPTGTRTSEDRVNVGGSGSDAPTEDGFSDVAGVRERAAANEAGACT</sequence>
<dbReference type="InterPro" id="IPR000182">
    <property type="entry name" value="GNAT_dom"/>
</dbReference>
<evidence type="ECO:0000256" key="1">
    <source>
        <dbReference type="ARBA" id="ARBA00022679"/>
    </source>
</evidence>
<evidence type="ECO:0000256" key="3">
    <source>
        <dbReference type="SAM" id="MobiDB-lite"/>
    </source>
</evidence>
<name>A0A7X0KUH4_9MICO</name>
<dbReference type="CDD" id="cd04301">
    <property type="entry name" value="NAT_SF"/>
    <property type="match status" value="1"/>
</dbReference>
<dbReference type="Gene3D" id="3.40.630.30">
    <property type="match status" value="1"/>
</dbReference>
<keyword evidence="6" id="KW-1185">Reference proteome</keyword>
<evidence type="ECO:0000259" key="4">
    <source>
        <dbReference type="PROSITE" id="PS51186"/>
    </source>
</evidence>
<evidence type="ECO:0000313" key="5">
    <source>
        <dbReference type="EMBL" id="MBB6391129.1"/>
    </source>
</evidence>
<accession>A0A7X0KUH4</accession>
<keyword evidence="2" id="KW-0012">Acyltransferase</keyword>
<feature type="region of interest" description="Disordered" evidence="3">
    <location>
        <begin position="161"/>
        <end position="202"/>
    </location>
</feature>
<dbReference type="InterPro" id="IPR006464">
    <property type="entry name" value="AcTrfase_RimI/Ard1"/>
</dbReference>
<dbReference type="RefSeq" id="WP_246413910.1">
    <property type="nucleotide sequence ID" value="NZ_BAAAJR010000010.1"/>
</dbReference>
<feature type="compositionally biased region" description="Low complexity" evidence="3">
    <location>
        <begin position="161"/>
        <end position="171"/>
    </location>
</feature>
<dbReference type="SUPFAM" id="SSF55729">
    <property type="entry name" value="Acyl-CoA N-acyltransferases (Nat)"/>
    <property type="match status" value="1"/>
</dbReference>
<reference evidence="5 6" key="1">
    <citation type="submission" date="2020-08" db="EMBL/GenBank/DDBJ databases">
        <title>Sequencing the genomes of 1000 actinobacteria strains.</title>
        <authorList>
            <person name="Klenk H.-P."/>
        </authorList>
    </citation>
    <scope>NUCLEOTIDE SEQUENCE [LARGE SCALE GENOMIC DNA]</scope>
    <source>
        <strain evidence="5 6">DSM 12511</strain>
    </source>
</reference>
<comment type="caution">
    <text evidence="5">The sequence shown here is derived from an EMBL/GenBank/DDBJ whole genome shotgun (WGS) entry which is preliminary data.</text>
</comment>
<dbReference type="Pfam" id="PF00583">
    <property type="entry name" value="Acetyltransf_1"/>
    <property type="match status" value="1"/>
</dbReference>
<evidence type="ECO:0000256" key="2">
    <source>
        <dbReference type="ARBA" id="ARBA00023315"/>
    </source>
</evidence>
<organism evidence="5 6">
    <name type="scientific">Microbacterium thalassium</name>
    <dbReference type="NCBI Taxonomy" id="362649"/>
    <lineage>
        <taxon>Bacteria</taxon>
        <taxon>Bacillati</taxon>
        <taxon>Actinomycetota</taxon>
        <taxon>Actinomycetes</taxon>
        <taxon>Micrococcales</taxon>
        <taxon>Microbacteriaceae</taxon>
        <taxon>Microbacterium</taxon>
    </lineage>
</organism>
<dbReference type="InterPro" id="IPR050832">
    <property type="entry name" value="Bact_Acetyltransf"/>
</dbReference>
<dbReference type="NCBIfam" id="TIGR01575">
    <property type="entry name" value="rimI"/>
    <property type="match status" value="1"/>
</dbReference>
<feature type="domain" description="N-acetyltransferase" evidence="4">
    <location>
        <begin position="1"/>
        <end position="148"/>
    </location>
</feature>
<proteinExistence type="predicted"/>
<protein>
    <submittedName>
        <fullName evidence="5">Ribosomal-protein-alanine acetyltransferase</fullName>
    </submittedName>
</protein>
<dbReference type="EMBL" id="JACHML010000001">
    <property type="protein sequence ID" value="MBB6391129.1"/>
    <property type="molecule type" value="Genomic_DNA"/>
</dbReference>
<dbReference type="PANTHER" id="PTHR43877">
    <property type="entry name" value="AMINOALKYLPHOSPHONATE N-ACETYLTRANSFERASE-RELATED-RELATED"/>
    <property type="match status" value="1"/>
</dbReference>
<dbReference type="PROSITE" id="PS51186">
    <property type="entry name" value="GNAT"/>
    <property type="match status" value="1"/>
</dbReference>
<evidence type="ECO:0000313" key="6">
    <source>
        <dbReference type="Proteomes" id="UP000537775"/>
    </source>
</evidence>
<gene>
    <name evidence="5" type="ORF">HD594_001442</name>
</gene>
<keyword evidence="1 5" id="KW-0808">Transferase</keyword>
<dbReference type="AlphaFoldDB" id="A0A7X0KUH4"/>